<keyword evidence="2" id="KW-1185">Reference proteome</keyword>
<dbReference type="AlphaFoldDB" id="A0A4Y2BD53"/>
<organism evidence="1 2">
    <name type="scientific">Araneus ventricosus</name>
    <name type="common">Orbweaver spider</name>
    <name type="synonym">Epeira ventricosa</name>
    <dbReference type="NCBI Taxonomy" id="182803"/>
    <lineage>
        <taxon>Eukaryota</taxon>
        <taxon>Metazoa</taxon>
        <taxon>Ecdysozoa</taxon>
        <taxon>Arthropoda</taxon>
        <taxon>Chelicerata</taxon>
        <taxon>Arachnida</taxon>
        <taxon>Araneae</taxon>
        <taxon>Araneomorphae</taxon>
        <taxon>Entelegynae</taxon>
        <taxon>Araneoidea</taxon>
        <taxon>Araneidae</taxon>
        <taxon>Araneus</taxon>
    </lineage>
</organism>
<evidence type="ECO:0000313" key="1">
    <source>
        <dbReference type="EMBL" id="GBL89054.1"/>
    </source>
</evidence>
<proteinExistence type="predicted"/>
<sequence length="189" mass="21910">MLSHLCNNSFQLASWQKKGNAIFCAHDVESSNIPSALRPVSMAKDSQFLSLLKTFLSVQTRMISMCRLIFLKRQRHSMWWQLNSFSDPKFEKFLRSKEKQVWDAFYQVSTNFPGNDKAENYKDQVEDMLVLFQDFGCNMSLKIHFLDSHLNFFPDNCGQVSDEHGEHFHQGIANMGKKVPGELVHGNVW</sequence>
<accession>A0A4Y2BD53</accession>
<dbReference type="EMBL" id="BGPR01000063">
    <property type="protein sequence ID" value="GBL89054.1"/>
    <property type="molecule type" value="Genomic_DNA"/>
</dbReference>
<evidence type="ECO:0000313" key="2">
    <source>
        <dbReference type="Proteomes" id="UP000499080"/>
    </source>
</evidence>
<reference evidence="1 2" key="1">
    <citation type="journal article" date="2019" name="Sci. Rep.">
        <title>Orb-weaving spider Araneus ventricosus genome elucidates the spidroin gene catalogue.</title>
        <authorList>
            <person name="Kono N."/>
            <person name="Nakamura H."/>
            <person name="Ohtoshi R."/>
            <person name="Moran D.A.P."/>
            <person name="Shinohara A."/>
            <person name="Yoshida Y."/>
            <person name="Fujiwara M."/>
            <person name="Mori M."/>
            <person name="Tomita M."/>
            <person name="Arakawa K."/>
        </authorList>
    </citation>
    <scope>NUCLEOTIDE SEQUENCE [LARGE SCALE GENOMIC DNA]</scope>
</reference>
<name>A0A4Y2BD53_ARAVE</name>
<comment type="caution">
    <text evidence="1">The sequence shown here is derived from an EMBL/GenBank/DDBJ whole genome shotgun (WGS) entry which is preliminary data.</text>
</comment>
<gene>
    <name evidence="1" type="ORF">AVEN_255195_1</name>
</gene>
<protein>
    <submittedName>
        <fullName evidence="1">Uncharacterized protein</fullName>
    </submittedName>
</protein>
<dbReference type="PANTHER" id="PTHR46114">
    <property type="entry name" value="APPLE DOMAIN-CONTAINING PROTEIN"/>
    <property type="match status" value="1"/>
</dbReference>
<dbReference type="Proteomes" id="UP000499080">
    <property type="component" value="Unassembled WGS sequence"/>
</dbReference>
<dbReference type="PANTHER" id="PTHR46114:SF1">
    <property type="entry name" value="ZAD DOMAIN-CONTAINING PROTEIN"/>
    <property type="match status" value="1"/>
</dbReference>